<evidence type="ECO:0000256" key="3">
    <source>
        <dbReference type="ARBA" id="ARBA00004567"/>
    </source>
</evidence>
<dbReference type="InterPro" id="IPR036322">
    <property type="entry name" value="WD40_repeat_dom_sf"/>
</dbReference>
<evidence type="ECO:0000256" key="17">
    <source>
        <dbReference type="ARBA" id="ARBA00025261"/>
    </source>
</evidence>
<dbReference type="PROSITE" id="PS50294">
    <property type="entry name" value="WD_REPEATS_REGION"/>
    <property type="match status" value="2"/>
</dbReference>
<evidence type="ECO:0000256" key="9">
    <source>
        <dbReference type="ARBA" id="ARBA00022824"/>
    </source>
</evidence>
<evidence type="ECO:0000256" key="2">
    <source>
        <dbReference type="ARBA" id="ARBA00004397"/>
    </source>
</evidence>
<gene>
    <name evidence="19" type="ORF">FA09DRAFT_331078</name>
</gene>
<evidence type="ECO:0000256" key="14">
    <source>
        <dbReference type="ARBA" id="ARBA00023136"/>
    </source>
</evidence>
<sequence length="342" mass="36218">MAPAAASVAPEAPRAIETHHEDMIHDAQLDYYGRRLATCSSDRSVKVFDVVDGSAAGQGETLRGHEGPVWQVAWAHPKFGPILASASYDGKVIIWKNDGGASSAGAAYGAQSYGQPASTGGWSKIKEHAMHSASVNSISWAPHELGAILACASSDGNVSVLTFNDDGTWTVDMVSAHPLGVNAVSWAPATVPGSLISGQQPAAQGAPAPEAQKVRRFASGGCDNAVKIWEFNAEASRWLEIDSLAGHSDWVRDVAYAPNIGLPRSYLATCSQDRTVLVWTQDAPGSPWSKTPLTPEPFAGAVWRVSWSVSGQVLAVSAEDGLVRLYKESLKGKWEEVSVLES</sequence>
<keyword evidence="13" id="KW-0906">Nuclear pore complex</keyword>
<dbReference type="GO" id="GO:0090114">
    <property type="term" value="P:COPII-coated vesicle budding"/>
    <property type="evidence" value="ECO:0007669"/>
    <property type="project" value="TreeGrafter"/>
</dbReference>
<dbReference type="GO" id="GO:0031080">
    <property type="term" value="C:nuclear pore outer ring"/>
    <property type="evidence" value="ECO:0007669"/>
    <property type="project" value="TreeGrafter"/>
</dbReference>
<dbReference type="PANTHER" id="PTHR11024:SF2">
    <property type="entry name" value="PROTEIN SEC13 HOMOLOG"/>
    <property type="match status" value="1"/>
</dbReference>
<dbReference type="InterPro" id="IPR001680">
    <property type="entry name" value="WD40_rpt"/>
</dbReference>
<keyword evidence="14" id="KW-0472">Membrane</keyword>
<dbReference type="AlphaFoldDB" id="A0A316Z486"/>
<comment type="function">
    <text evidence="17">Component of the coat protein complex II (COPII) which promotes the formation of transport vesicles from the endoplasmic reticulum (ER). The coat has two main functions, the physical deformation of the endoplasmic reticulum membrane into vesicles and the selection of cargo molecules. It also functions as a component of the nuclear pore complex (NPC). NPC components, collectively referred to as nucleoporins (NUPs), can play the role of both NPC structural components and of docking or interaction partners for transiently associated nuclear transport factors. SEC13 is required for efficient mRNA export from the nucleus to the cytoplasm and for correct nuclear pore biogenesis and distribution.</text>
</comment>
<evidence type="ECO:0000256" key="1">
    <source>
        <dbReference type="ARBA" id="ARBA00004299"/>
    </source>
</evidence>
<keyword evidence="5" id="KW-0813">Transport</keyword>
<dbReference type="RefSeq" id="XP_025596856.1">
    <property type="nucleotide sequence ID" value="XM_025742861.1"/>
</dbReference>
<accession>A0A316Z486</accession>
<name>A0A316Z486_9BASI</name>
<dbReference type="Gene3D" id="2.130.10.10">
    <property type="entry name" value="YVTN repeat-like/Quinoprotein amine dehydrogenase"/>
    <property type="match status" value="1"/>
</dbReference>
<evidence type="ECO:0000313" key="20">
    <source>
        <dbReference type="Proteomes" id="UP000245946"/>
    </source>
</evidence>
<keyword evidence="20" id="KW-1185">Reference proteome</keyword>
<keyword evidence="6 18" id="KW-0853">WD repeat</keyword>
<comment type="similarity">
    <text evidence="4">Belongs to the WD repeat SEC13 family.</text>
</comment>
<dbReference type="PANTHER" id="PTHR11024">
    <property type="entry name" value="NUCLEAR PORE COMPLEX PROTEIN SEC13 / SEH1 FAMILY MEMBER"/>
    <property type="match status" value="1"/>
</dbReference>
<evidence type="ECO:0000256" key="5">
    <source>
        <dbReference type="ARBA" id="ARBA00022448"/>
    </source>
</evidence>
<keyword evidence="12" id="KW-0811">Translocation</keyword>
<evidence type="ECO:0000313" key="19">
    <source>
        <dbReference type="EMBL" id="PWN96577.1"/>
    </source>
</evidence>
<dbReference type="GO" id="GO:0032527">
    <property type="term" value="P:protein exit from endoplasmic reticulum"/>
    <property type="evidence" value="ECO:0007669"/>
    <property type="project" value="TreeGrafter"/>
</dbReference>
<keyword evidence="11" id="KW-0653">Protein transport</keyword>
<evidence type="ECO:0000256" key="11">
    <source>
        <dbReference type="ARBA" id="ARBA00022927"/>
    </source>
</evidence>
<evidence type="ECO:0000256" key="18">
    <source>
        <dbReference type="PROSITE-ProRule" id="PRU00221"/>
    </source>
</evidence>
<dbReference type="GO" id="GO:0005198">
    <property type="term" value="F:structural molecule activity"/>
    <property type="evidence" value="ECO:0007669"/>
    <property type="project" value="InterPro"/>
</dbReference>
<keyword evidence="7" id="KW-0677">Repeat</keyword>
<dbReference type="GO" id="GO:0005789">
    <property type="term" value="C:endoplasmic reticulum membrane"/>
    <property type="evidence" value="ECO:0007669"/>
    <property type="project" value="UniProtKB-SubCell"/>
</dbReference>
<keyword evidence="9" id="KW-0256">Endoplasmic reticulum</keyword>
<dbReference type="SMART" id="SM00320">
    <property type="entry name" value="WD40"/>
    <property type="match status" value="6"/>
</dbReference>
<evidence type="ECO:0000256" key="8">
    <source>
        <dbReference type="ARBA" id="ARBA00022816"/>
    </source>
</evidence>
<dbReference type="InterPro" id="IPR015943">
    <property type="entry name" value="WD40/YVTN_repeat-like_dom_sf"/>
</dbReference>
<dbReference type="GO" id="GO:0051028">
    <property type="term" value="P:mRNA transport"/>
    <property type="evidence" value="ECO:0007669"/>
    <property type="project" value="UniProtKB-KW"/>
</dbReference>
<dbReference type="PROSITE" id="PS50082">
    <property type="entry name" value="WD_REPEATS_2"/>
    <property type="match status" value="2"/>
</dbReference>
<comment type="subcellular location">
    <subcellularLocation>
        <location evidence="1">Cytoplasmic vesicle</location>
        <location evidence="1">COPII-coated vesicle membrane</location>
        <topology evidence="1">Peripheral membrane protein</topology>
        <orientation evidence="1">Cytoplasmic side</orientation>
    </subcellularLocation>
    <subcellularLocation>
        <location evidence="2">Endoplasmic reticulum membrane</location>
        <topology evidence="2">Peripheral membrane protein</topology>
        <orientation evidence="2">Cytoplasmic side</orientation>
    </subcellularLocation>
    <subcellularLocation>
        <location evidence="3">Nucleus</location>
        <location evidence="3">Nuclear pore complex</location>
    </subcellularLocation>
</comment>
<dbReference type="GO" id="GO:0030127">
    <property type="term" value="C:COPII vesicle coat"/>
    <property type="evidence" value="ECO:0007669"/>
    <property type="project" value="TreeGrafter"/>
</dbReference>
<feature type="repeat" description="WD" evidence="18">
    <location>
        <begin position="244"/>
        <end position="279"/>
    </location>
</feature>
<dbReference type="SUPFAM" id="SSF50978">
    <property type="entry name" value="WD40 repeat-like"/>
    <property type="match status" value="1"/>
</dbReference>
<evidence type="ECO:0000256" key="7">
    <source>
        <dbReference type="ARBA" id="ARBA00022737"/>
    </source>
</evidence>
<feature type="repeat" description="WD" evidence="18">
    <location>
        <begin position="62"/>
        <end position="96"/>
    </location>
</feature>
<keyword evidence="16" id="KW-0968">Cytoplasmic vesicle</keyword>
<evidence type="ECO:0000256" key="6">
    <source>
        <dbReference type="ARBA" id="ARBA00022574"/>
    </source>
</evidence>
<dbReference type="Proteomes" id="UP000245946">
    <property type="component" value="Unassembled WGS sequence"/>
</dbReference>
<dbReference type="GO" id="GO:0006606">
    <property type="term" value="P:protein import into nucleus"/>
    <property type="evidence" value="ECO:0007669"/>
    <property type="project" value="TreeGrafter"/>
</dbReference>
<organism evidence="19 20">
    <name type="scientific">Tilletiopsis washingtonensis</name>
    <dbReference type="NCBI Taxonomy" id="58919"/>
    <lineage>
        <taxon>Eukaryota</taxon>
        <taxon>Fungi</taxon>
        <taxon>Dikarya</taxon>
        <taxon>Basidiomycota</taxon>
        <taxon>Ustilaginomycotina</taxon>
        <taxon>Exobasidiomycetes</taxon>
        <taxon>Entylomatales</taxon>
        <taxon>Entylomatales incertae sedis</taxon>
        <taxon>Tilletiopsis</taxon>
    </lineage>
</organism>
<evidence type="ECO:0000256" key="12">
    <source>
        <dbReference type="ARBA" id="ARBA00023010"/>
    </source>
</evidence>
<dbReference type="Pfam" id="PF00400">
    <property type="entry name" value="WD40"/>
    <property type="match status" value="5"/>
</dbReference>
<dbReference type="FunFam" id="2.130.10.10:FF:000904">
    <property type="entry name" value="Probable SEC13-protein transport protein"/>
    <property type="match status" value="1"/>
</dbReference>
<keyword evidence="15" id="KW-0539">Nucleus</keyword>
<dbReference type="GO" id="GO:0032008">
    <property type="term" value="P:positive regulation of TOR signaling"/>
    <property type="evidence" value="ECO:0007669"/>
    <property type="project" value="TreeGrafter"/>
</dbReference>
<evidence type="ECO:0000256" key="13">
    <source>
        <dbReference type="ARBA" id="ARBA00023132"/>
    </source>
</evidence>
<evidence type="ECO:0000256" key="16">
    <source>
        <dbReference type="ARBA" id="ARBA00023329"/>
    </source>
</evidence>
<evidence type="ECO:0000256" key="15">
    <source>
        <dbReference type="ARBA" id="ARBA00023242"/>
    </source>
</evidence>
<reference evidence="19 20" key="1">
    <citation type="journal article" date="2018" name="Mol. Biol. Evol.">
        <title>Broad Genomic Sampling Reveals a Smut Pathogenic Ancestry of the Fungal Clade Ustilaginomycotina.</title>
        <authorList>
            <person name="Kijpornyongpan T."/>
            <person name="Mondo S.J."/>
            <person name="Barry K."/>
            <person name="Sandor L."/>
            <person name="Lee J."/>
            <person name="Lipzen A."/>
            <person name="Pangilinan J."/>
            <person name="LaButti K."/>
            <person name="Hainaut M."/>
            <person name="Henrissat B."/>
            <person name="Grigoriev I.V."/>
            <person name="Spatafora J.W."/>
            <person name="Aime M.C."/>
        </authorList>
    </citation>
    <scope>NUCLEOTIDE SEQUENCE [LARGE SCALE GENOMIC DNA]</scope>
    <source>
        <strain evidence="19 20">MCA 4186</strain>
    </source>
</reference>
<evidence type="ECO:0000256" key="4">
    <source>
        <dbReference type="ARBA" id="ARBA00010102"/>
    </source>
</evidence>
<dbReference type="STRING" id="58919.A0A316Z486"/>
<protein>
    <submittedName>
        <fullName evidence="19">WD40 repeat-like protein</fullName>
    </submittedName>
</protein>
<dbReference type="GeneID" id="37270405"/>
<keyword evidence="8" id="KW-0509">mRNA transport</keyword>
<dbReference type="InterPro" id="IPR037363">
    <property type="entry name" value="Sec13/Seh1_fam"/>
</dbReference>
<evidence type="ECO:0000256" key="10">
    <source>
        <dbReference type="ARBA" id="ARBA00022892"/>
    </source>
</evidence>
<keyword evidence="10" id="KW-0931">ER-Golgi transport</keyword>
<dbReference type="OrthoDB" id="364224at2759"/>
<proteinExistence type="inferred from homology"/>
<dbReference type="EMBL" id="KZ819298">
    <property type="protein sequence ID" value="PWN96577.1"/>
    <property type="molecule type" value="Genomic_DNA"/>
</dbReference>